<dbReference type="VEuPathDB" id="ToxoDB:CSUI_002365"/>
<proteinExistence type="predicted"/>
<evidence type="ECO:0000313" key="2">
    <source>
        <dbReference type="EMBL" id="PHJ23782.1"/>
    </source>
</evidence>
<comment type="caution">
    <text evidence="2">The sequence shown here is derived from an EMBL/GenBank/DDBJ whole genome shotgun (WGS) entry which is preliminary data.</text>
</comment>
<sequence length="638" mass="70889">MSCRRRPRRPTWRHCFFPPCAAALLLTAGGFAAAANCPRLRAENWSSLWRGRTRCLVGGHQCVHGSGVHSVQERCGFALQFQILRYVATWPLVLLRKPAAHTQTPGFTRHHTVSHPKAAFCFVAPPVTPIPAAGFSYPLRRVALPCMHSLPLGLVRFSGLSSLFGAARSSSSGVRCGKKEAFCDRDGSPAKGLKSLGPMTITCCSYAVIRGRRRNDAARGYVKLTSPCPSILSAVPGMGRSDRRQYTPAAPFRNHVLFDEHVFAKMNQIRHLIHKLERSGKDVSLSVTPLPRHSQVSHDEIDEKMLPLLCEGDLLERTLELAERNYRRQASSTAAGNAEAVSSILKSPVGCETNPRAAEPEETDMSRGQSGDPACKDDFIRTRGSVTRPCGTDSGESTPLGRAASHVLDPIAQLGRLQRVAPQLLEVAQYHRRRQAKRKVERLLAAMLVGDPGRIDATFSQMAEQKLLDAHLLNLVDELICEAHMKYSVYKAAEAPSEVALKTLKKRILAHLEMMKLKRQDFVRVLSLCFQTQTDKRRAILKASLYSLEDLVKFQEWLEDGIEFGEETGKLTKEQLQVMRSLVEDCKNANPLNTRFLDRWQEDNAFQSDLNLEAAWDALPETSCSGLPADAQRSGDRR</sequence>
<dbReference type="AlphaFoldDB" id="A0A2C6L982"/>
<dbReference type="Proteomes" id="UP000221165">
    <property type="component" value="Unassembled WGS sequence"/>
</dbReference>
<dbReference type="RefSeq" id="XP_067925456.1">
    <property type="nucleotide sequence ID" value="XM_068062567.1"/>
</dbReference>
<dbReference type="EMBL" id="MIGC01001010">
    <property type="protein sequence ID" value="PHJ23782.1"/>
    <property type="molecule type" value="Genomic_DNA"/>
</dbReference>
<dbReference type="OrthoDB" id="361216at2759"/>
<evidence type="ECO:0000256" key="1">
    <source>
        <dbReference type="SAM" id="MobiDB-lite"/>
    </source>
</evidence>
<name>A0A2C6L982_9APIC</name>
<feature type="region of interest" description="Disordered" evidence="1">
    <location>
        <begin position="346"/>
        <end position="401"/>
    </location>
</feature>
<keyword evidence="3" id="KW-1185">Reference proteome</keyword>
<gene>
    <name evidence="2" type="ORF">CSUI_002365</name>
</gene>
<accession>A0A2C6L982</accession>
<keyword evidence="2" id="KW-0812">Transmembrane</keyword>
<keyword evidence="2" id="KW-0472">Membrane</keyword>
<dbReference type="GeneID" id="94425778"/>
<evidence type="ECO:0000313" key="3">
    <source>
        <dbReference type="Proteomes" id="UP000221165"/>
    </source>
</evidence>
<organism evidence="2 3">
    <name type="scientific">Cystoisospora suis</name>
    <dbReference type="NCBI Taxonomy" id="483139"/>
    <lineage>
        <taxon>Eukaryota</taxon>
        <taxon>Sar</taxon>
        <taxon>Alveolata</taxon>
        <taxon>Apicomplexa</taxon>
        <taxon>Conoidasida</taxon>
        <taxon>Coccidia</taxon>
        <taxon>Eucoccidiorida</taxon>
        <taxon>Eimeriorina</taxon>
        <taxon>Sarcocystidae</taxon>
        <taxon>Cystoisospora</taxon>
    </lineage>
</organism>
<protein>
    <submittedName>
        <fullName evidence="2">Transmembrane protein</fullName>
    </submittedName>
</protein>
<reference evidence="2 3" key="1">
    <citation type="journal article" date="2017" name="Int. J. Parasitol.">
        <title>The genome of the protozoan parasite Cystoisospora suis and a reverse vaccinology approach to identify vaccine candidates.</title>
        <authorList>
            <person name="Palmieri N."/>
            <person name="Shrestha A."/>
            <person name="Ruttkowski B."/>
            <person name="Beck T."/>
            <person name="Vogl C."/>
            <person name="Tomley F."/>
            <person name="Blake D.P."/>
            <person name="Joachim A."/>
        </authorList>
    </citation>
    <scope>NUCLEOTIDE SEQUENCE [LARGE SCALE GENOMIC DNA]</scope>
    <source>
        <strain evidence="2 3">Wien I</strain>
    </source>
</reference>